<reference evidence="2 3" key="1">
    <citation type="submission" date="2024-01" db="EMBL/GenBank/DDBJ databases">
        <authorList>
            <person name="Alioto T."/>
            <person name="Alioto T."/>
            <person name="Gomez Garrido J."/>
        </authorList>
    </citation>
    <scope>NUCLEOTIDE SEQUENCE [LARGE SCALE GENOMIC DNA]</scope>
</reference>
<dbReference type="Proteomes" id="UP001314229">
    <property type="component" value="Unassembled WGS sequence"/>
</dbReference>
<name>A0AAV1P6Z3_SCOSC</name>
<proteinExistence type="predicted"/>
<feature type="non-terminal residue" evidence="2">
    <location>
        <position position="1"/>
    </location>
</feature>
<feature type="region of interest" description="Disordered" evidence="1">
    <location>
        <begin position="22"/>
        <end position="42"/>
    </location>
</feature>
<dbReference type="EMBL" id="CAWUFR010000106">
    <property type="protein sequence ID" value="CAK6967597.1"/>
    <property type="molecule type" value="Genomic_DNA"/>
</dbReference>
<comment type="caution">
    <text evidence="2">The sequence shown here is derived from an EMBL/GenBank/DDBJ whole genome shotgun (WGS) entry which is preliminary data.</text>
</comment>
<evidence type="ECO:0000313" key="3">
    <source>
        <dbReference type="Proteomes" id="UP001314229"/>
    </source>
</evidence>
<dbReference type="InterPro" id="IPR004244">
    <property type="entry name" value="Transposase_22"/>
</dbReference>
<sequence length="141" mass="15926">WVPKVRGADGSDAAVPRLEVEIERAHRTGTTEPRPGESPRLSPRPVLICLLRFQDREKILALAKKRGNICYNNMKISFFPDMSPELAIRRKQLVPALQAIKARNIACYFIYPARLKVQPDAGGTCFFDTAWDVFTLVNNLT</sequence>
<evidence type="ECO:0000313" key="2">
    <source>
        <dbReference type="EMBL" id="CAK6967597.1"/>
    </source>
</evidence>
<dbReference type="Gene3D" id="3.30.70.1820">
    <property type="entry name" value="L1 transposable element, RRM domain"/>
    <property type="match status" value="1"/>
</dbReference>
<dbReference type="AlphaFoldDB" id="A0AAV1P6Z3"/>
<accession>A0AAV1P6Z3</accession>
<protein>
    <submittedName>
        <fullName evidence="2">LINE-1 type transposase domain-containing 1</fullName>
    </submittedName>
</protein>
<dbReference type="PANTHER" id="PTHR11505">
    <property type="entry name" value="L1 TRANSPOSABLE ELEMENT-RELATED"/>
    <property type="match status" value="1"/>
</dbReference>
<keyword evidence="3" id="KW-1185">Reference proteome</keyword>
<gene>
    <name evidence="2" type="ORF">FSCOSCO3_A031094</name>
</gene>
<evidence type="ECO:0000256" key="1">
    <source>
        <dbReference type="SAM" id="MobiDB-lite"/>
    </source>
</evidence>
<organism evidence="2 3">
    <name type="scientific">Scomber scombrus</name>
    <name type="common">Atlantic mackerel</name>
    <name type="synonym">Scomber vernalis</name>
    <dbReference type="NCBI Taxonomy" id="13677"/>
    <lineage>
        <taxon>Eukaryota</taxon>
        <taxon>Metazoa</taxon>
        <taxon>Chordata</taxon>
        <taxon>Craniata</taxon>
        <taxon>Vertebrata</taxon>
        <taxon>Euteleostomi</taxon>
        <taxon>Actinopterygii</taxon>
        <taxon>Neopterygii</taxon>
        <taxon>Teleostei</taxon>
        <taxon>Neoteleostei</taxon>
        <taxon>Acanthomorphata</taxon>
        <taxon>Pelagiaria</taxon>
        <taxon>Scombriformes</taxon>
        <taxon>Scombridae</taxon>
        <taxon>Scomber</taxon>
    </lineage>
</organism>